<feature type="transmembrane region" description="Helical" evidence="1">
    <location>
        <begin position="137"/>
        <end position="157"/>
    </location>
</feature>
<keyword evidence="1" id="KW-0812">Transmembrane</keyword>
<dbReference type="Proteomes" id="UP001160301">
    <property type="component" value="Unassembled WGS sequence"/>
</dbReference>
<evidence type="ECO:0000256" key="2">
    <source>
        <dbReference type="SAM" id="SignalP"/>
    </source>
</evidence>
<evidence type="ECO:0008006" key="5">
    <source>
        <dbReference type="Google" id="ProtNLM"/>
    </source>
</evidence>
<keyword evidence="4" id="KW-1185">Reference proteome</keyword>
<keyword evidence="1" id="KW-1133">Transmembrane helix</keyword>
<dbReference type="EMBL" id="JARZHI010000066">
    <property type="protein sequence ID" value="MDI1435804.1"/>
    <property type="molecule type" value="Genomic_DNA"/>
</dbReference>
<feature type="transmembrane region" description="Helical" evidence="1">
    <location>
        <begin position="163"/>
        <end position="183"/>
    </location>
</feature>
<gene>
    <name evidence="3" type="ORF">QHF89_40240</name>
</gene>
<reference evidence="3 4" key="1">
    <citation type="submission" date="2023-04" db="EMBL/GenBank/DDBJ databases">
        <title>The genome sequence of Polyangium sorediatum DSM14670.</title>
        <authorList>
            <person name="Zhang X."/>
        </authorList>
    </citation>
    <scope>NUCLEOTIDE SEQUENCE [LARGE SCALE GENOMIC DNA]</scope>
    <source>
        <strain evidence="3 4">DSM 14670</strain>
    </source>
</reference>
<evidence type="ECO:0000313" key="3">
    <source>
        <dbReference type="EMBL" id="MDI1435804.1"/>
    </source>
</evidence>
<keyword evidence="2" id="KW-0732">Signal</keyword>
<proteinExistence type="predicted"/>
<protein>
    <recommendedName>
        <fullName evidence="5">Ferric oxidoreductase domain-containing protein</fullName>
    </recommendedName>
</protein>
<name>A0ABT6P5J2_9BACT</name>
<evidence type="ECO:0000313" key="4">
    <source>
        <dbReference type="Proteomes" id="UP001160301"/>
    </source>
</evidence>
<accession>A0ABT6P5J2</accession>
<feature type="transmembrane region" description="Helical" evidence="1">
    <location>
        <begin position="71"/>
        <end position="91"/>
    </location>
</feature>
<keyword evidence="1" id="KW-0472">Membrane</keyword>
<feature type="transmembrane region" description="Helical" evidence="1">
    <location>
        <begin position="103"/>
        <end position="125"/>
    </location>
</feature>
<sequence length="195" mass="21007">MKLTAAALVVAIVAIALSFAAHGAGEEGLRSAIRATARVSAVLLAVTFMASSLHAIGRAKWTRWLLLHRRNLGLGFAIVQFAHLGVVLALAELHTTSFRATTAMSSVVGGAIGYVWIAAMAVTSFEGPRKRMGPRAWRALHVSGMYLLWGIFVASYGPRARSQPLYAAFLVLMLLALAVRITARRVRRTSDLALR</sequence>
<evidence type="ECO:0000256" key="1">
    <source>
        <dbReference type="SAM" id="Phobius"/>
    </source>
</evidence>
<feature type="signal peptide" evidence="2">
    <location>
        <begin position="1"/>
        <end position="23"/>
    </location>
</feature>
<comment type="caution">
    <text evidence="3">The sequence shown here is derived from an EMBL/GenBank/DDBJ whole genome shotgun (WGS) entry which is preliminary data.</text>
</comment>
<organism evidence="3 4">
    <name type="scientific">Polyangium sorediatum</name>
    <dbReference type="NCBI Taxonomy" id="889274"/>
    <lineage>
        <taxon>Bacteria</taxon>
        <taxon>Pseudomonadati</taxon>
        <taxon>Myxococcota</taxon>
        <taxon>Polyangia</taxon>
        <taxon>Polyangiales</taxon>
        <taxon>Polyangiaceae</taxon>
        <taxon>Polyangium</taxon>
    </lineage>
</organism>
<dbReference type="RefSeq" id="WP_136972440.1">
    <property type="nucleotide sequence ID" value="NZ_JARZHI010000066.1"/>
</dbReference>
<feature type="transmembrane region" description="Helical" evidence="1">
    <location>
        <begin position="39"/>
        <end position="59"/>
    </location>
</feature>
<feature type="chain" id="PRO_5046430329" description="Ferric oxidoreductase domain-containing protein" evidence="2">
    <location>
        <begin position="24"/>
        <end position="195"/>
    </location>
</feature>